<gene>
    <name evidence="2" type="ORF">E2C01_102765</name>
</gene>
<evidence type="ECO:0000256" key="1">
    <source>
        <dbReference type="SAM" id="MobiDB-lite"/>
    </source>
</evidence>
<proteinExistence type="predicted"/>
<organism evidence="2 3">
    <name type="scientific">Portunus trituberculatus</name>
    <name type="common">Swimming crab</name>
    <name type="synonym">Neptunus trituberculatus</name>
    <dbReference type="NCBI Taxonomy" id="210409"/>
    <lineage>
        <taxon>Eukaryota</taxon>
        <taxon>Metazoa</taxon>
        <taxon>Ecdysozoa</taxon>
        <taxon>Arthropoda</taxon>
        <taxon>Crustacea</taxon>
        <taxon>Multicrustacea</taxon>
        <taxon>Malacostraca</taxon>
        <taxon>Eumalacostraca</taxon>
        <taxon>Eucarida</taxon>
        <taxon>Decapoda</taxon>
        <taxon>Pleocyemata</taxon>
        <taxon>Brachyura</taxon>
        <taxon>Eubrachyura</taxon>
        <taxon>Portunoidea</taxon>
        <taxon>Portunidae</taxon>
        <taxon>Portuninae</taxon>
        <taxon>Portunus</taxon>
    </lineage>
</organism>
<dbReference type="EMBL" id="VSRR010153733">
    <property type="protein sequence ID" value="MPD06928.1"/>
    <property type="molecule type" value="Genomic_DNA"/>
</dbReference>
<accession>A0A5B7KNB2</accession>
<comment type="caution">
    <text evidence="2">The sequence shown here is derived from an EMBL/GenBank/DDBJ whole genome shotgun (WGS) entry which is preliminary data.</text>
</comment>
<protein>
    <submittedName>
        <fullName evidence="2">Uncharacterized protein</fullName>
    </submittedName>
</protein>
<evidence type="ECO:0000313" key="2">
    <source>
        <dbReference type="EMBL" id="MPD06928.1"/>
    </source>
</evidence>
<name>A0A5B7KNB2_PORTR</name>
<reference evidence="2 3" key="1">
    <citation type="submission" date="2019-05" db="EMBL/GenBank/DDBJ databases">
        <title>Another draft genome of Portunus trituberculatus and its Hox gene families provides insights of decapod evolution.</title>
        <authorList>
            <person name="Jeong J.-H."/>
            <person name="Song I."/>
            <person name="Kim S."/>
            <person name="Choi T."/>
            <person name="Kim D."/>
            <person name="Ryu S."/>
            <person name="Kim W."/>
        </authorList>
    </citation>
    <scope>NUCLEOTIDE SEQUENCE [LARGE SCALE GENOMIC DNA]</scope>
    <source>
        <tissue evidence="2">Muscle</tissue>
    </source>
</reference>
<dbReference type="AlphaFoldDB" id="A0A5B7KNB2"/>
<sequence length="76" mass="8397">MKWRKAAGAQAGCFSGETRNQLEERRGVHQGTVCWCMSWLQNPDPIVASEREEPRPVAKPHDTGDPKLNNGRPGGV</sequence>
<feature type="compositionally biased region" description="Basic and acidic residues" evidence="1">
    <location>
        <begin position="49"/>
        <end position="65"/>
    </location>
</feature>
<dbReference type="Proteomes" id="UP000324222">
    <property type="component" value="Unassembled WGS sequence"/>
</dbReference>
<evidence type="ECO:0000313" key="3">
    <source>
        <dbReference type="Proteomes" id="UP000324222"/>
    </source>
</evidence>
<feature type="region of interest" description="Disordered" evidence="1">
    <location>
        <begin position="47"/>
        <end position="76"/>
    </location>
</feature>
<keyword evidence="3" id="KW-1185">Reference proteome</keyword>